<dbReference type="Gene3D" id="6.10.140.2220">
    <property type="match status" value="1"/>
</dbReference>
<reference evidence="6 7" key="1">
    <citation type="journal article" date="2019" name="New Phytol.">
        <title>Comparative genomics reveals unique wood-decay strategies and fruiting body development in the Schizophyllaceae.</title>
        <authorList>
            <person name="Almasi E."/>
            <person name="Sahu N."/>
            <person name="Krizsan K."/>
            <person name="Balint B."/>
            <person name="Kovacs G.M."/>
            <person name="Kiss B."/>
            <person name="Cseklye J."/>
            <person name="Drula E."/>
            <person name="Henrissat B."/>
            <person name="Nagy I."/>
            <person name="Chovatia M."/>
            <person name="Adam C."/>
            <person name="LaButti K."/>
            <person name="Lipzen A."/>
            <person name="Riley R."/>
            <person name="Grigoriev I.V."/>
            <person name="Nagy L.G."/>
        </authorList>
    </citation>
    <scope>NUCLEOTIDE SEQUENCE [LARGE SCALE GENOMIC DNA]</scope>
    <source>
        <strain evidence="6 7">NL-1724</strain>
    </source>
</reference>
<dbReference type="SUPFAM" id="SSF144232">
    <property type="entry name" value="HIT/MYND zinc finger-like"/>
    <property type="match status" value="1"/>
</dbReference>
<dbReference type="OrthoDB" id="2901870at2759"/>
<organism evidence="6 7">
    <name type="scientific">Schizophyllum amplum</name>
    <dbReference type="NCBI Taxonomy" id="97359"/>
    <lineage>
        <taxon>Eukaryota</taxon>
        <taxon>Fungi</taxon>
        <taxon>Dikarya</taxon>
        <taxon>Basidiomycota</taxon>
        <taxon>Agaricomycotina</taxon>
        <taxon>Agaricomycetes</taxon>
        <taxon>Agaricomycetidae</taxon>
        <taxon>Agaricales</taxon>
        <taxon>Schizophyllaceae</taxon>
        <taxon>Schizophyllum</taxon>
    </lineage>
</organism>
<evidence type="ECO:0000256" key="2">
    <source>
        <dbReference type="ARBA" id="ARBA00022771"/>
    </source>
</evidence>
<evidence type="ECO:0000256" key="4">
    <source>
        <dbReference type="PROSITE-ProRule" id="PRU00134"/>
    </source>
</evidence>
<keyword evidence="2 4" id="KW-0863">Zinc-finger</keyword>
<gene>
    <name evidence="6" type="ORF">BD626DRAFT_497633</name>
</gene>
<evidence type="ECO:0000313" key="7">
    <source>
        <dbReference type="Proteomes" id="UP000320762"/>
    </source>
</evidence>
<keyword evidence="7" id="KW-1185">Reference proteome</keyword>
<feature type="non-terminal residue" evidence="6">
    <location>
        <position position="270"/>
    </location>
</feature>
<protein>
    <recommendedName>
        <fullName evidence="5">MYND-type domain-containing protein</fullName>
    </recommendedName>
</protein>
<evidence type="ECO:0000259" key="5">
    <source>
        <dbReference type="PROSITE" id="PS50865"/>
    </source>
</evidence>
<name>A0A550CCK0_9AGAR</name>
<evidence type="ECO:0000256" key="1">
    <source>
        <dbReference type="ARBA" id="ARBA00022723"/>
    </source>
</evidence>
<dbReference type="GO" id="GO:0008270">
    <property type="term" value="F:zinc ion binding"/>
    <property type="evidence" value="ECO:0007669"/>
    <property type="project" value="UniProtKB-KW"/>
</dbReference>
<comment type="caution">
    <text evidence="6">The sequence shown here is derived from an EMBL/GenBank/DDBJ whole genome shotgun (WGS) entry which is preliminary data.</text>
</comment>
<dbReference type="InterPro" id="IPR002893">
    <property type="entry name" value="Znf_MYND"/>
</dbReference>
<dbReference type="Pfam" id="PF01753">
    <property type="entry name" value="zf-MYND"/>
    <property type="match status" value="1"/>
</dbReference>
<sequence>MVAYPSHKYFSKYFDLLSEVLRICGRAAATTMFRCVHIPRALVDEIECTLAELPEPPTIGALQPIFAVLRWSRQTYAHPDEMSTAYFYGGESERLVGLIDSLIRLYPRISHIPGAGRIREDVHNPRTFMQDGGVVHSSLDLPYDTERYHHDLLTCSRATRARRVEENVYYRTYGLMIEQSNVDYCGFPPCKATFTGEGRRFRYCGSCKRIPYCSVECQKQHWRWERSAHRTLCKDFCYLRNQFELSSPRGRYCADRVTHNKDEVQALCVV</sequence>
<dbReference type="Proteomes" id="UP000320762">
    <property type="component" value="Unassembled WGS sequence"/>
</dbReference>
<keyword evidence="1" id="KW-0479">Metal-binding</keyword>
<dbReference type="EMBL" id="VDMD01000012">
    <property type="protein sequence ID" value="TRM62518.1"/>
    <property type="molecule type" value="Genomic_DNA"/>
</dbReference>
<dbReference type="PROSITE" id="PS50865">
    <property type="entry name" value="ZF_MYND_2"/>
    <property type="match status" value="1"/>
</dbReference>
<feature type="domain" description="MYND-type" evidence="5">
    <location>
        <begin position="190"/>
        <end position="233"/>
    </location>
</feature>
<evidence type="ECO:0000256" key="3">
    <source>
        <dbReference type="ARBA" id="ARBA00022833"/>
    </source>
</evidence>
<dbReference type="AlphaFoldDB" id="A0A550CCK0"/>
<dbReference type="STRING" id="97359.A0A550CCK0"/>
<evidence type="ECO:0000313" key="6">
    <source>
        <dbReference type="EMBL" id="TRM62518.1"/>
    </source>
</evidence>
<proteinExistence type="predicted"/>
<accession>A0A550CCK0</accession>
<keyword evidence="3" id="KW-0862">Zinc</keyword>